<dbReference type="InterPro" id="IPR045406">
    <property type="entry name" value="DUF6513"/>
</dbReference>
<dbReference type="InterPro" id="IPR000489">
    <property type="entry name" value="Pterin-binding_dom"/>
</dbReference>
<organism evidence="3 4">
    <name type="scientific">Methermicoccus shengliensis</name>
    <dbReference type="NCBI Taxonomy" id="660064"/>
    <lineage>
        <taxon>Archaea</taxon>
        <taxon>Methanobacteriati</taxon>
        <taxon>Methanobacteriota</taxon>
        <taxon>Stenosarchaea group</taxon>
        <taxon>Methanomicrobia</taxon>
        <taxon>Methanosarcinales</taxon>
        <taxon>Methermicoccaceae</taxon>
        <taxon>Methermicoccus</taxon>
    </lineage>
</organism>
<sequence>MRVLLITGRLAAEDVRRAVHEAGAGCEVEMDVLPLDIAALVSPKMLLRWLRSRPHTDFDLILVSGLIRSDFSDVERAIGVPIRLGPKHAYDLRGVLPLLGETELSPTVPACVLLAAHLRERAEEEAERLEMEAGCAFELEGVKIGGSSRMKVLAEVVDADRLSERELEQRIAYFLEQGADMIDLGISLDASSSRVRRAVEVALTFGVPVSVDTLEPNLIRAGIDAGCHMVLSLRQETLERLGGLEEDVAYVVLPEPEGGVESLVHNMELARRAGAHMLVADPVLEPVGRGCSASICACIRLRALAPDVPLFFGVGNVSELLDADSVGVNALLAALGSEVGASVLFTPEHSDKCRGSVRELSRAARMMALARHRNTPPKDLGLDLLVLKEKRRRPSVPVPEGCVEGEENEEWQLDPEGAYTISLTQDGRILARHRDFCVLGSTAREVCDAILKSGRISSLSHAMYLGRELARAELALRLGRSYAQDDEW</sequence>
<evidence type="ECO:0000313" key="4">
    <source>
        <dbReference type="Proteomes" id="UP000600363"/>
    </source>
</evidence>
<comment type="caution">
    <text evidence="3">The sequence shown here is derived from an EMBL/GenBank/DDBJ whole genome shotgun (WGS) entry which is preliminary data.</text>
</comment>
<dbReference type="AlphaFoldDB" id="A0A832RVB6"/>
<keyword evidence="1" id="KW-0175">Coiled coil</keyword>
<dbReference type="NCBIfam" id="TIGR00284">
    <property type="entry name" value="dihydropteroate synthase-like protein"/>
    <property type="match status" value="1"/>
</dbReference>
<protein>
    <submittedName>
        <fullName evidence="3">Dihydropteroate synthase-like protein</fullName>
    </submittedName>
</protein>
<name>A0A832RVB6_9EURY</name>
<feature type="domain" description="Pterin-binding" evidence="2">
    <location>
        <begin position="137"/>
        <end position="368"/>
    </location>
</feature>
<dbReference type="EMBL" id="DUIH01000003">
    <property type="protein sequence ID" value="HIH69159.1"/>
    <property type="molecule type" value="Genomic_DNA"/>
</dbReference>
<dbReference type="Pfam" id="PF20123">
    <property type="entry name" value="DUF6513"/>
    <property type="match status" value="1"/>
</dbReference>
<dbReference type="InterPro" id="IPR011005">
    <property type="entry name" value="Dihydropteroate_synth-like_sf"/>
</dbReference>
<evidence type="ECO:0000313" key="3">
    <source>
        <dbReference type="EMBL" id="HIH69159.1"/>
    </source>
</evidence>
<dbReference type="Pfam" id="PF14251">
    <property type="entry name" value="PterinBD-DUF4346"/>
    <property type="match status" value="1"/>
</dbReference>
<dbReference type="GO" id="GO:0042558">
    <property type="term" value="P:pteridine-containing compound metabolic process"/>
    <property type="evidence" value="ECO:0007669"/>
    <property type="project" value="InterPro"/>
</dbReference>
<evidence type="ECO:0000256" key="1">
    <source>
        <dbReference type="SAM" id="Coils"/>
    </source>
</evidence>
<dbReference type="InterPro" id="IPR025595">
    <property type="entry name" value="PterinBD-DUF4346"/>
</dbReference>
<dbReference type="PROSITE" id="PS50972">
    <property type="entry name" value="PTERIN_BINDING"/>
    <property type="match status" value="1"/>
</dbReference>
<gene>
    <name evidence="3" type="ORF">HA299_00840</name>
</gene>
<dbReference type="InterPro" id="IPR005236">
    <property type="entry name" value="Dihydropt_synth"/>
</dbReference>
<feature type="coiled-coil region" evidence="1">
    <location>
        <begin position="112"/>
        <end position="139"/>
    </location>
</feature>
<dbReference type="Gene3D" id="3.20.20.20">
    <property type="entry name" value="Dihydropteroate synthase-like"/>
    <property type="match status" value="1"/>
</dbReference>
<accession>A0A832RVB6</accession>
<evidence type="ECO:0000259" key="2">
    <source>
        <dbReference type="PROSITE" id="PS50972"/>
    </source>
</evidence>
<dbReference type="Proteomes" id="UP000600363">
    <property type="component" value="Unassembled WGS sequence"/>
</dbReference>
<proteinExistence type="predicted"/>
<reference evidence="3" key="1">
    <citation type="journal article" date="2020" name="bioRxiv">
        <title>A rank-normalized archaeal taxonomy based on genome phylogeny resolves widespread incomplete and uneven classifications.</title>
        <authorList>
            <person name="Rinke C."/>
            <person name="Chuvochina M."/>
            <person name="Mussig A.J."/>
            <person name="Chaumeil P.-A."/>
            <person name="Waite D.W."/>
            <person name="Whitman W.B."/>
            <person name="Parks D.H."/>
            <person name="Hugenholtz P."/>
        </authorList>
    </citation>
    <scope>NUCLEOTIDE SEQUENCE</scope>
    <source>
        <strain evidence="3">UBA12518</strain>
    </source>
</reference>
<dbReference type="SUPFAM" id="SSF51717">
    <property type="entry name" value="Dihydropteroate synthetase-like"/>
    <property type="match status" value="1"/>
</dbReference>
<dbReference type="RefSeq" id="WP_042687659.1">
    <property type="nucleotide sequence ID" value="NZ_DUIH01000003.1"/>
</dbReference>